<dbReference type="GO" id="GO:0031369">
    <property type="term" value="F:translation initiation factor binding"/>
    <property type="evidence" value="ECO:0007669"/>
    <property type="project" value="TreeGrafter"/>
</dbReference>
<dbReference type="InterPro" id="IPR016024">
    <property type="entry name" value="ARM-type_fold"/>
</dbReference>
<dbReference type="PROSITE" id="PS51363">
    <property type="entry name" value="W2"/>
    <property type="match status" value="1"/>
</dbReference>
<evidence type="ECO:0000313" key="2">
    <source>
        <dbReference type="EMBL" id="GBN52186.1"/>
    </source>
</evidence>
<proteinExistence type="predicted"/>
<dbReference type="InterPro" id="IPR051956">
    <property type="entry name" value="eIF2B_epsilon"/>
</dbReference>
<dbReference type="OrthoDB" id="514777at2759"/>
<accession>A0A4Y2PQ23</accession>
<gene>
    <name evidence="2" type="primary">Eif4g2</name>
    <name evidence="2" type="ORF">AVEN_142691_1</name>
</gene>
<dbReference type="PANTHER" id="PTHR45887">
    <property type="entry name" value="TRANSLATION INITIATION FACTOR EIF-2B SUBUNIT EPSILON"/>
    <property type="match status" value="1"/>
</dbReference>
<dbReference type="InterPro" id="IPR003307">
    <property type="entry name" value="W2_domain"/>
</dbReference>
<sequence>MIKYITQKLTLADGLVVLQKCIQKKHFDKEREMLENLKPVFQAFLHEHPDLQLVALYALQVHCYNYGFPKGMLLRWFMMFYDLEIIEEEAFLKWKEDVNDEYPGKGKALFQVNQWLTWLEEAEEEGSDDGDN</sequence>
<dbReference type="Gene3D" id="1.25.40.180">
    <property type="match status" value="1"/>
</dbReference>
<dbReference type="SUPFAM" id="SSF48371">
    <property type="entry name" value="ARM repeat"/>
    <property type="match status" value="1"/>
</dbReference>
<name>A0A4Y2PQ23_ARAVE</name>
<keyword evidence="2" id="KW-0396">Initiation factor</keyword>
<dbReference type="Proteomes" id="UP000499080">
    <property type="component" value="Unassembled WGS sequence"/>
</dbReference>
<feature type="domain" description="W2" evidence="1">
    <location>
        <begin position="1"/>
        <end position="129"/>
    </location>
</feature>
<organism evidence="2 3">
    <name type="scientific">Araneus ventricosus</name>
    <name type="common">Orbweaver spider</name>
    <name type="synonym">Epeira ventricosa</name>
    <dbReference type="NCBI Taxonomy" id="182803"/>
    <lineage>
        <taxon>Eukaryota</taxon>
        <taxon>Metazoa</taxon>
        <taxon>Ecdysozoa</taxon>
        <taxon>Arthropoda</taxon>
        <taxon>Chelicerata</taxon>
        <taxon>Arachnida</taxon>
        <taxon>Araneae</taxon>
        <taxon>Araneomorphae</taxon>
        <taxon>Entelegynae</taxon>
        <taxon>Araneoidea</taxon>
        <taxon>Araneidae</taxon>
        <taxon>Araneus</taxon>
    </lineage>
</organism>
<evidence type="ECO:0000313" key="3">
    <source>
        <dbReference type="Proteomes" id="UP000499080"/>
    </source>
</evidence>
<evidence type="ECO:0000259" key="1">
    <source>
        <dbReference type="PROSITE" id="PS51363"/>
    </source>
</evidence>
<dbReference type="PANTHER" id="PTHR45887:SF1">
    <property type="entry name" value="TRANSLATION INITIATION FACTOR EIF-2B SUBUNIT EPSILON"/>
    <property type="match status" value="1"/>
</dbReference>
<dbReference type="AlphaFoldDB" id="A0A4Y2PQ23"/>
<keyword evidence="2" id="KW-0648">Protein biosynthesis</keyword>
<dbReference type="EMBL" id="BGPR01011621">
    <property type="protein sequence ID" value="GBN52186.1"/>
    <property type="molecule type" value="Genomic_DNA"/>
</dbReference>
<comment type="caution">
    <text evidence="2">The sequence shown here is derived from an EMBL/GenBank/DDBJ whole genome shotgun (WGS) entry which is preliminary data.</text>
</comment>
<reference evidence="2 3" key="1">
    <citation type="journal article" date="2019" name="Sci. Rep.">
        <title>Orb-weaving spider Araneus ventricosus genome elucidates the spidroin gene catalogue.</title>
        <authorList>
            <person name="Kono N."/>
            <person name="Nakamura H."/>
            <person name="Ohtoshi R."/>
            <person name="Moran D.A.P."/>
            <person name="Shinohara A."/>
            <person name="Yoshida Y."/>
            <person name="Fujiwara M."/>
            <person name="Mori M."/>
            <person name="Tomita M."/>
            <person name="Arakawa K."/>
        </authorList>
    </citation>
    <scope>NUCLEOTIDE SEQUENCE [LARGE SCALE GENOMIC DNA]</scope>
</reference>
<dbReference type="CDD" id="cd11559">
    <property type="entry name" value="W2_eIF4G1_like"/>
    <property type="match status" value="1"/>
</dbReference>
<dbReference type="GO" id="GO:0005085">
    <property type="term" value="F:guanyl-nucleotide exchange factor activity"/>
    <property type="evidence" value="ECO:0007669"/>
    <property type="project" value="TreeGrafter"/>
</dbReference>
<dbReference type="GO" id="GO:0005851">
    <property type="term" value="C:eukaryotic translation initiation factor 2B complex"/>
    <property type="evidence" value="ECO:0007669"/>
    <property type="project" value="TreeGrafter"/>
</dbReference>
<protein>
    <submittedName>
        <fullName evidence="2">Eukaryotic translation initiation factor 4 gamma 2</fullName>
    </submittedName>
</protein>
<dbReference type="SMART" id="SM00515">
    <property type="entry name" value="eIF5C"/>
    <property type="match status" value="1"/>
</dbReference>
<dbReference type="Pfam" id="PF02020">
    <property type="entry name" value="W2"/>
    <property type="match status" value="1"/>
</dbReference>
<dbReference type="GO" id="GO:0003743">
    <property type="term" value="F:translation initiation factor activity"/>
    <property type="evidence" value="ECO:0007669"/>
    <property type="project" value="UniProtKB-KW"/>
</dbReference>
<keyword evidence="3" id="KW-1185">Reference proteome</keyword>